<evidence type="ECO:0000313" key="2">
    <source>
        <dbReference type="EMBL" id="RKO96094.1"/>
    </source>
</evidence>
<organism evidence="2 3">
    <name type="scientific">Caulochytrium protostelioides</name>
    <dbReference type="NCBI Taxonomy" id="1555241"/>
    <lineage>
        <taxon>Eukaryota</taxon>
        <taxon>Fungi</taxon>
        <taxon>Fungi incertae sedis</taxon>
        <taxon>Chytridiomycota</taxon>
        <taxon>Chytridiomycota incertae sedis</taxon>
        <taxon>Chytridiomycetes</taxon>
        <taxon>Caulochytriales</taxon>
        <taxon>Caulochytriaceae</taxon>
        <taxon>Caulochytrium</taxon>
    </lineage>
</organism>
<protein>
    <submittedName>
        <fullName evidence="2">Uncharacterized protein</fullName>
    </submittedName>
</protein>
<dbReference type="Proteomes" id="UP000268535">
    <property type="component" value="Unassembled WGS sequence"/>
</dbReference>
<reference evidence="3" key="1">
    <citation type="journal article" date="2018" name="Nat. Microbiol.">
        <title>Leveraging single-cell genomics to expand the fungal tree of life.</title>
        <authorList>
            <person name="Ahrendt S.R."/>
            <person name="Quandt C.A."/>
            <person name="Ciobanu D."/>
            <person name="Clum A."/>
            <person name="Salamov A."/>
            <person name="Andreopoulos B."/>
            <person name="Cheng J.F."/>
            <person name="Woyke T."/>
            <person name="Pelin A."/>
            <person name="Henrissat B."/>
            <person name="Reynolds N.K."/>
            <person name="Benny G.L."/>
            <person name="Smith M.E."/>
            <person name="James T.Y."/>
            <person name="Grigoriev I.V."/>
        </authorList>
    </citation>
    <scope>NUCLEOTIDE SEQUENCE [LARGE SCALE GENOMIC DNA]</scope>
    <source>
        <strain evidence="3">ATCC 52028</strain>
    </source>
</reference>
<feature type="compositionally biased region" description="Basic and acidic residues" evidence="1">
    <location>
        <begin position="107"/>
        <end position="117"/>
    </location>
</feature>
<dbReference type="EMBL" id="ML010381">
    <property type="protein sequence ID" value="RKO96094.1"/>
    <property type="molecule type" value="Genomic_DNA"/>
</dbReference>
<gene>
    <name evidence="2" type="ORF">CAUPRSCDRAFT_12206</name>
</gene>
<feature type="compositionally biased region" description="Polar residues" evidence="1">
    <location>
        <begin position="548"/>
        <end position="571"/>
    </location>
</feature>
<name>A0A4P9WSG8_9FUNG</name>
<evidence type="ECO:0000256" key="1">
    <source>
        <dbReference type="SAM" id="MobiDB-lite"/>
    </source>
</evidence>
<dbReference type="AlphaFoldDB" id="A0A4P9WSG8"/>
<feature type="region of interest" description="Disordered" evidence="1">
    <location>
        <begin position="1"/>
        <end position="140"/>
    </location>
</feature>
<evidence type="ECO:0000313" key="3">
    <source>
        <dbReference type="Proteomes" id="UP000268535"/>
    </source>
</evidence>
<feature type="region of interest" description="Disordered" evidence="1">
    <location>
        <begin position="545"/>
        <end position="585"/>
    </location>
</feature>
<proteinExistence type="predicted"/>
<sequence>MDDNGKPMDDATFLATYFDYNPDEPPFDPQASSRDDPESPIVTAPEPMTAEQVSPELLGHDSVGHRSERHRSSSMGAPYGDQALPPQRWTGKRSSGNREPAPKRHRGTEPPGHDSSREANPAVQLATPASTKKDTEESQFWRAKQEEIQRVLTRLLESGSLTYSKVVDEVFAPLRAIQDDPVDNPFDDLPVTPVLIHSVKALQAACSEFEPGTDVLSSYIAPISRYSSALLDLYDQSLSYRKAIVPKLVAVTCTIVIWLYTRVVVSEPYTNHVFTPSRPSKAAMQFGDQYRQLRAINHQRMPYLSDKFLELLVSRLYGQIAPPNEPLVSGTPQRMNHERYGLGGAEAEGGPIVPEDFLQRILDFVTPLAPYDSGAKFISGILQPENAESPLKVDELDPVLFSRLEDLIGVADQSVTWMLKFVGLPHTHLKPSVKQCLTMKSMDQPYKRLLKISQRLIGDDENCSLGPSVDEARGYGAVVEEFNTVVSQITSMHECPNKFPIENVKGPLDFPFPFHLRNLFRNELTTPSQSSQATIRPHSLEEPHAGALSTTRIGTSDPAQAGSSAARQPWSQALERQRLFGRGPG</sequence>
<accession>A0A4P9WSG8</accession>